<dbReference type="PANTHER" id="PTHR12150:SF13">
    <property type="entry name" value="METHYLTRANSFERASE C9ORF114-RELATED"/>
    <property type="match status" value="1"/>
</dbReference>
<evidence type="ECO:0008006" key="5">
    <source>
        <dbReference type="Google" id="ProtNLM"/>
    </source>
</evidence>
<dbReference type="OrthoDB" id="361029at2759"/>
<proteinExistence type="inferred from homology"/>
<dbReference type="AlphaFoldDB" id="A0A0M0JT43"/>
<organism evidence="3 4">
    <name type="scientific">Chrysochromulina tobinii</name>
    <dbReference type="NCBI Taxonomy" id="1460289"/>
    <lineage>
        <taxon>Eukaryota</taxon>
        <taxon>Haptista</taxon>
        <taxon>Haptophyta</taxon>
        <taxon>Prymnesiophyceae</taxon>
        <taxon>Prymnesiales</taxon>
        <taxon>Chrysochromulinaceae</taxon>
        <taxon>Chrysochromulina</taxon>
    </lineage>
</organism>
<keyword evidence="4" id="KW-1185">Reference proteome</keyword>
<dbReference type="InterPro" id="IPR029028">
    <property type="entry name" value="Alpha/beta_knot_MTases"/>
</dbReference>
<evidence type="ECO:0000313" key="3">
    <source>
        <dbReference type="EMBL" id="KOO29769.1"/>
    </source>
</evidence>
<feature type="compositionally biased region" description="Low complexity" evidence="2">
    <location>
        <begin position="44"/>
        <end position="59"/>
    </location>
</feature>
<dbReference type="InterPro" id="IPR029026">
    <property type="entry name" value="tRNA_m1G_MTases_N"/>
</dbReference>
<reference evidence="4" key="1">
    <citation type="journal article" date="2015" name="PLoS Genet.">
        <title>Genome Sequence and Transcriptome Analyses of Chrysochromulina tobin: Metabolic Tools for Enhanced Algal Fitness in the Prominent Order Prymnesiales (Haptophyceae).</title>
        <authorList>
            <person name="Hovde B.T."/>
            <person name="Deodato C.R."/>
            <person name="Hunsperger H.M."/>
            <person name="Ryken S.A."/>
            <person name="Yost W."/>
            <person name="Jha R.K."/>
            <person name="Patterson J."/>
            <person name="Monnat R.J. Jr."/>
            <person name="Barlow S.B."/>
            <person name="Starkenburg S.R."/>
            <person name="Cattolico R.A."/>
        </authorList>
    </citation>
    <scope>NUCLEOTIDE SEQUENCE</scope>
    <source>
        <strain evidence="4">CCMP291</strain>
    </source>
</reference>
<sequence length="357" mass="37222">MQTSLASKPRVGKKRLADRIGVNTAPIVGADGFGADPKAKRPKSAAAEATASASAPTDANSVAQPRGREWTVTVALPGSIVDSAQTHELRSYLVGQVARACAIFNVDEIVLFATESDTPGGGGGRHGRRDGAEPDGAVERKGRSDGCVFMARLLQYIECPSYLPMSSSVYTGLRKELKIGRQLPTGTRVTVCMPGAGTGAGAAGTMPGAAGGRVARVVPPREPREKAGLYWGYEVRVASSLAAVWAECPYPGGYDLSVGTSEHGSKALYAEGGAASFELPCFRHLLIVFGGFEGLEPAIADEDTLADCDEDAASLFDHYLNLCPGQGLRTIRTEEALLAGLAALKPYIARAAARGAE</sequence>
<evidence type="ECO:0000313" key="4">
    <source>
        <dbReference type="Proteomes" id="UP000037460"/>
    </source>
</evidence>
<comment type="caution">
    <text evidence="3">The sequence shown here is derived from an EMBL/GenBank/DDBJ whole genome shotgun (WGS) entry which is preliminary data.</text>
</comment>
<dbReference type="SUPFAM" id="SSF75217">
    <property type="entry name" value="alpha/beta knot"/>
    <property type="match status" value="1"/>
</dbReference>
<protein>
    <recommendedName>
        <fullName evidence="5">DUF171-domain-containing protein</fullName>
    </recommendedName>
</protein>
<accession>A0A0M0JT43</accession>
<evidence type="ECO:0000256" key="1">
    <source>
        <dbReference type="ARBA" id="ARBA00009841"/>
    </source>
</evidence>
<dbReference type="Pfam" id="PF02598">
    <property type="entry name" value="Methyltrn_RNA_3"/>
    <property type="match status" value="2"/>
</dbReference>
<gene>
    <name evidence="3" type="ORF">Ctob_011216</name>
</gene>
<dbReference type="Gene3D" id="3.40.1280.10">
    <property type="match status" value="1"/>
</dbReference>
<dbReference type="EMBL" id="JWZX01002364">
    <property type="protein sequence ID" value="KOO29769.1"/>
    <property type="molecule type" value="Genomic_DNA"/>
</dbReference>
<dbReference type="CDD" id="cd18086">
    <property type="entry name" value="HsC9orf114-like"/>
    <property type="match status" value="1"/>
</dbReference>
<dbReference type="Proteomes" id="UP000037460">
    <property type="component" value="Unassembled WGS sequence"/>
</dbReference>
<name>A0A0M0JT43_9EUKA</name>
<evidence type="ECO:0000256" key="2">
    <source>
        <dbReference type="SAM" id="MobiDB-lite"/>
    </source>
</evidence>
<comment type="similarity">
    <text evidence="1">Belongs to the class IV-like SAM-binding methyltransferase superfamily.</text>
</comment>
<feature type="compositionally biased region" description="Basic and acidic residues" evidence="2">
    <location>
        <begin position="129"/>
        <end position="141"/>
    </location>
</feature>
<dbReference type="PANTHER" id="PTHR12150">
    <property type="entry name" value="CLASS IV SAM-BINDING METHYLTRANSFERASE-RELATED"/>
    <property type="match status" value="1"/>
</dbReference>
<dbReference type="InterPro" id="IPR003750">
    <property type="entry name" value="Put_MeTrfase-C9orf114-like"/>
</dbReference>
<feature type="region of interest" description="Disordered" evidence="2">
    <location>
        <begin position="26"/>
        <end position="65"/>
    </location>
</feature>
<feature type="region of interest" description="Disordered" evidence="2">
    <location>
        <begin position="115"/>
        <end position="141"/>
    </location>
</feature>